<evidence type="ECO:0000256" key="1">
    <source>
        <dbReference type="SAM" id="Phobius"/>
    </source>
</evidence>
<gene>
    <name evidence="2" type="ORF">Mal4_20320</name>
</gene>
<dbReference type="RefSeq" id="WP_145368744.1">
    <property type="nucleotide sequence ID" value="NZ_CP036275.1"/>
</dbReference>
<dbReference type="KEGG" id="mri:Mal4_20320"/>
<organism evidence="2 3">
    <name type="scientific">Maioricimonas rarisocia</name>
    <dbReference type="NCBI Taxonomy" id="2528026"/>
    <lineage>
        <taxon>Bacteria</taxon>
        <taxon>Pseudomonadati</taxon>
        <taxon>Planctomycetota</taxon>
        <taxon>Planctomycetia</taxon>
        <taxon>Planctomycetales</taxon>
        <taxon>Planctomycetaceae</taxon>
        <taxon>Maioricimonas</taxon>
    </lineage>
</organism>
<keyword evidence="1" id="KW-1133">Transmembrane helix</keyword>
<feature type="transmembrane region" description="Helical" evidence="1">
    <location>
        <begin position="90"/>
        <end position="110"/>
    </location>
</feature>
<feature type="transmembrane region" description="Helical" evidence="1">
    <location>
        <begin position="36"/>
        <end position="60"/>
    </location>
</feature>
<evidence type="ECO:0000313" key="3">
    <source>
        <dbReference type="Proteomes" id="UP000320496"/>
    </source>
</evidence>
<accession>A0A517Z5G0</accession>
<dbReference type="EMBL" id="CP036275">
    <property type="protein sequence ID" value="QDU37716.1"/>
    <property type="molecule type" value="Genomic_DNA"/>
</dbReference>
<feature type="transmembrane region" description="Helical" evidence="1">
    <location>
        <begin position="67"/>
        <end position="84"/>
    </location>
</feature>
<feature type="transmembrane region" description="Helical" evidence="1">
    <location>
        <begin position="12"/>
        <end position="30"/>
    </location>
</feature>
<evidence type="ECO:0000313" key="2">
    <source>
        <dbReference type="EMBL" id="QDU37716.1"/>
    </source>
</evidence>
<keyword evidence="1" id="KW-0812">Transmembrane</keyword>
<sequence length="127" mass="13274">MSNVTSPQTSLLQNAAVVLSAACGGTAYLLTLADYYAWWTVFPVALLAYPAAMIVAAFLCLCCEERLSRWIVLLLGGGFAWTGLLEPGRFPTFLMGVAFLVVGLAASNYSGADTAAEADRAAKSGGD</sequence>
<keyword evidence="3" id="KW-1185">Reference proteome</keyword>
<dbReference type="AlphaFoldDB" id="A0A517Z5G0"/>
<name>A0A517Z5G0_9PLAN</name>
<dbReference type="Proteomes" id="UP000320496">
    <property type="component" value="Chromosome"/>
</dbReference>
<protein>
    <submittedName>
        <fullName evidence="2">Uncharacterized protein</fullName>
    </submittedName>
</protein>
<proteinExistence type="predicted"/>
<reference evidence="2 3" key="1">
    <citation type="submission" date="2019-02" db="EMBL/GenBank/DDBJ databases">
        <title>Deep-cultivation of Planctomycetes and their phenomic and genomic characterization uncovers novel biology.</title>
        <authorList>
            <person name="Wiegand S."/>
            <person name="Jogler M."/>
            <person name="Boedeker C."/>
            <person name="Pinto D."/>
            <person name="Vollmers J."/>
            <person name="Rivas-Marin E."/>
            <person name="Kohn T."/>
            <person name="Peeters S.H."/>
            <person name="Heuer A."/>
            <person name="Rast P."/>
            <person name="Oberbeckmann S."/>
            <person name="Bunk B."/>
            <person name="Jeske O."/>
            <person name="Meyerdierks A."/>
            <person name="Storesund J.E."/>
            <person name="Kallscheuer N."/>
            <person name="Luecker S."/>
            <person name="Lage O.M."/>
            <person name="Pohl T."/>
            <person name="Merkel B.J."/>
            <person name="Hornburger P."/>
            <person name="Mueller R.-W."/>
            <person name="Bruemmer F."/>
            <person name="Labrenz M."/>
            <person name="Spormann A.M."/>
            <person name="Op den Camp H."/>
            <person name="Overmann J."/>
            <person name="Amann R."/>
            <person name="Jetten M.S.M."/>
            <person name="Mascher T."/>
            <person name="Medema M.H."/>
            <person name="Devos D.P."/>
            <person name="Kaster A.-K."/>
            <person name="Ovreas L."/>
            <person name="Rohde M."/>
            <person name="Galperin M.Y."/>
            <person name="Jogler C."/>
        </authorList>
    </citation>
    <scope>NUCLEOTIDE SEQUENCE [LARGE SCALE GENOMIC DNA]</scope>
    <source>
        <strain evidence="2 3">Mal4</strain>
    </source>
</reference>
<keyword evidence="1" id="KW-0472">Membrane</keyword>